<organism evidence="1 2">
    <name type="scientific">Musa troglodytarum</name>
    <name type="common">fe'i banana</name>
    <dbReference type="NCBI Taxonomy" id="320322"/>
    <lineage>
        <taxon>Eukaryota</taxon>
        <taxon>Viridiplantae</taxon>
        <taxon>Streptophyta</taxon>
        <taxon>Embryophyta</taxon>
        <taxon>Tracheophyta</taxon>
        <taxon>Spermatophyta</taxon>
        <taxon>Magnoliopsida</taxon>
        <taxon>Liliopsida</taxon>
        <taxon>Zingiberales</taxon>
        <taxon>Musaceae</taxon>
        <taxon>Musa</taxon>
    </lineage>
</organism>
<sequence length="98" mass="10741">MTCSRRRAVALLRQRACLLRCACPFGPSSLIEWLLLLDNFALFHSTCRAGDLIHCKDLIVLYVIDVPPSAVHAVTFCGQSIVLSRLSVGDAISLEVRG</sequence>
<evidence type="ECO:0000313" key="2">
    <source>
        <dbReference type="Proteomes" id="UP001055439"/>
    </source>
</evidence>
<keyword evidence="2" id="KW-1185">Reference proteome</keyword>
<dbReference type="EMBL" id="CP097506">
    <property type="protein sequence ID" value="URD98156.1"/>
    <property type="molecule type" value="Genomic_DNA"/>
</dbReference>
<gene>
    <name evidence="1" type="ORF">MUK42_18781</name>
</gene>
<accession>A0A9E7FND9</accession>
<dbReference type="Proteomes" id="UP001055439">
    <property type="component" value="Chromosome 4"/>
</dbReference>
<dbReference type="AlphaFoldDB" id="A0A9E7FND9"/>
<proteinExistence type="predicted"/>
<name>A0A9E7FND9_9LILI</name>
<reference evidence="1" key="1">
    <citation type="submission" date="2022-05" db="EMBL/GenBank/DDBJ databases">
        <title>The Musa troglodytarum L. genome provides insights into the mechanism of non-climacteric behaviour and enrichment of carotenoids.</title>
        <authorList>
            <person name="Wang J."/>
        </authorList>
    </citation>
    <scope>NUCLEOTIDE SEQUENCE</scope>
    <source>
        <tissue evidence="1">Leaf</tissue>
    </source>
</reference>
<protein>
    <submittedName>
        <fullName evidence="1">Uncharacterized protein</fullName>
    </submittedName>
</protein>
<evidence type="ECO:0000313" key="1">
    <source>
        <dbReference type="EMBL" id="URD98156.1"/>
    </source>
</evidence>